<dbReference type="PANTHER" id="PTHR35527:SF2">
    <property type="entry name" value="HYDROLASE"/>
    <property type="match status" value="1"/>
</dbReference>
<dbReference type="Gene3D" id="3.60.60.10">
    <property type="entry name" value="Penicillin V Acylase, Chain A"/>
    <property type="match status" value="1"/>
</dbReference>
<dbReference type="RefSeq" id="WP_201426666.1">
    <property type="nucleotide sequence ID" value="NZ_JAEQMG010000028.1"/>
</dbReference>
<evidence type="ECO:0000313" key="3">
    <source>
        <dbReference type="Proteomes" id="UP000633365"/>
    </source>
</evidence>
<dbReference type="Pfam" id="PF03417">
    <property type="entry name" value="AAT"/>
    <property type="match status" value="1"/>
</dbReference>
<gene>
    <name evidence="2" type="ORF">JKK62_01585</name>
</gene>
<evidence type="ECO:0000259" key="1">
    <source>
        <dbReference type="Pfam" id="PF03417"/>
    </source>
</evidence>
<dbReference type="GO" id="GO:0016787">
    <property type="term" value="F:hydrolase activity"/>
    <property type="evidence" value="ECO:0007669"/>
    <property type="project" value="UniProtKB-KW"/>
</dbReference>
<dbReference type="InterPro" id="IPR029055">
    <property type="entry name" value="Ntn_hydrolases_N"/>
</dbReference>
<comment type="caution">
    <text evidence="2">The sequence shown here is derived from an EMBL/GenBank/DDBJ whole genome shotgun (WGS) entry which is preliminary data.</text>
</comment>
<dbReference type="AlphaFoldDB" id="A0A934U188"/>
<dbReference type="PANTHER" id="PTHR35527">
    <property type="entry name" value="CHOLOYLGLYCINE HYDROLASE"/>
    <property type="match status" value="1"/>
</dbReference>
<dbReference type="SUPFAM" id="SSF56235">
    <property type="entry name" value="N-terminal nucleophile aminohydrolases (Ntn hydrolases)"/>
    <property type="match status" value="1"/>
</dbReference>
<accession>A0A934U188</accession>
<organism evidence="2 3">
    <name type="scientific">Ruminococcus difficilis</name>
    <dbReference type="NCBI Taxonomy" id="2763069"/>
    <lineage>
        <taxon>Bacteria</taxon>
        <taxon>Bacillati</taxon>
        <taxon>Bacillota</taxon>
        <taxon>Clostridia</taxon>
        <taxon>Eubacteriales</taxon>
        <taxon>Oscillospiraceae</taxon>
        <taxon>Ruminococcus</taxon>
    </lineage>
</organism>
<dbReference type="InterPro" id="IPR052193">
    <property type="entry name" value="Peptidase_C59"/>
</dbReference>
<dbReference type="InterPro" id="IPR005079">
    <property type="entry name" value="Peptidase_C45_hydrolase"/>
</dbReference>
<protein>
    <submittedName>
        <fullName evidence="2">Linear amide C-N hydrolase</fullName>
    </submittedName>
</protein>
<keyword evidence="2" id="KW-0378">Hydrolase</keyword>
<reference evidence="2" key="1">
    <citation type="submission" date="2021-01" db="EMBL/GenBank/DDBJ databases">
        <title>Genome public.</title>
        <authorList>
            <person name="Liu C."/>
            <person name="Sun Q."/>
        </authorList>
    </citation>
    <scope>NUCLEOTIDE SEQUENCE</scope>
    <source>
        <strain evidence="2">M6</strain>
    </source>
</reference>
<keyword evidence="3" id="KW-1185">Reference proteome</keyword>
<dbReference type="EMBL" id="JAEQMG010000028">
    <property type="protein sequence ID" value="MBK6087359.1"/>
    <property type="molecule type" value="Genomic_DNA"/>
</dbReference>
<name>A0A934U188_9FIRM</name>
<evidence type="ECO:0000313" key="2">
    <source>
        <dbReference type="EMBL" id="MBK6087359.1"/>
    </source>
</evidence>
<feature type="domain" description="Peptidase C45 hydrolase" evidence="1">
    <location>
        <begin position="172"/>
        <end position="318"/>
    </location>
</feature>
<proteinExistence type="predicted"/>
<dbReference type="Proteomes" id="UP000633365">
    <property type="component" value="Unassembled WGS sequence"/>
</dbReference>
<sequence>MKKKSKAKRIIKISLFSLLGALVVTIAAAAFILYGRIATMASIKHVGSDLYTMNFQQDYHLDKALESNIKTENDLLKFVCDDMFFGYQIDGNLEKYACSAFVTKTPDGKYLGGRSFGLGGTDTICVYTHPNNGYASITTASTDMLNVGEGSAYATTSLEGRAAMLAAPYLGVDGVNEKGLFAALLDLDMGETHMDTGNPDLTVTMAIRLLMDRAATVDEAVELLGNYDIHTGHGWTQHIFVADASGDGAVIEWHKGKMKFVKSPICTNFRLTTGLAELGPTGNCERFDTLYKALGEKSENTAEDAMDLLEDVKQEVDENIHTEWSIVYHLTDFSMDISVDMDFDNVYHLDIKDF</sequence>